<gene>
    <name evidence="2" type="ORF">AL503_002330</name>
</gene>
<protein>
    <submittedName>
        <fullName evidence="2">Uncharacterized protein</fullName>
    </submittedName>
</protein>
<evidence type="ECO:0000313" key="3">
    <source>
        <dbReference type="Proteomes" id="UP000053523"/>
    </source>
</evidence>
<comment type="caution">
    <text evidence="2">The sequence shown here is derived from an EMBL/GenBank/DDBJ whole genome shotgun (WGS) entry which is preliminary data.</text>
</comment>
<reference evidence="2 3" key="1">
    <citation type="submission" date="2017-12" db="EMBL/GenBank/DDBJ databases">
        <title>FDA dAtabase for Regulatory Grade micrObial Sequences (FDA-ARGOS): Supporting development and validation of Infectious Disease Dx tests.</title>
        <authorList>
            <person name="Hoffmann M."/>
            <person name="Allard M."/>
            <person name="Evans P."/>
            <person name="Brown E."/>
            <person name="Tallon L."/>
            <person name="Sadzewicz L."/>
            <person name="Sengamalay N."/>
            <person name="Ott S."/>
            <person name="Godinez A."/>
            <person name="Nagaraj S."/>
            <person name="Vavikolanu K."/>
            <person name="Aluvathingal J."/>
            <person name="Nadendla S."/>
            <person name="Sichtig H."/>
        </authorList>
    </citation>
    <scope>NUCLEOTIDE SEQUENCE [LARGE SCALE GENOMIC DNA]</scope>
    <source>
        <strain evidence="2 3">FDAARGOS_148</strain>
    </source>
</reference>
<dbReference type="EMBL" id="LORN02000007">
    <property type="protein sequence ID" value="PNN29639.1"/>
    <property type="molecule type" value="Genomic_DNA"/>
</dbReference>
<dbReference type="AlphaFoldDB" id="A0A2K0AXC9"/>
<feature type="transmembrane region" description="Helical" evidence="1">
    <location>
        <begin position="6"/>
        <end position="26"/>
    </location>
</feature>
<dbReference type="Proteomes" id="UP000053523">
    <property type="component" value="Unassembled WGS sequence"/>
</dbReference>
<name>A0A2K0AXC9_STAHA</name>
<organism evidence="2 3">
    <name type="scientific">Staphylococcus haemolyticus</name>
    <dbReference type="NCBI Taxonomy" id="1283"/>
    <lineage>
        <taxon>Bacteria</taxon>
        <taxon>Bacillati</taxon>
        <taxon>Bacillota</taxon>
        <taxon>Bacilli</taxon>
        <taxon>Bacillales</taxon>
        <taxon>Staphylococcaceae</taxon>
        <taxon>Staphylococcus</taxon>
    </lineage>
</organism>
<proteinExistence type="predicted"/>
<accession>A0A2K0AXC9</accession>
<sequence length="178" mass="20630">MSKKLLLFISISFIISIILVFLSFSFKNNKIESLNVAKSNEKSNQVAIKSLSDEELDNRGLLNKIEKDPVGVASKANDKVEKFVSELKEGNSMKSKQQETFYKQHLEQYATKEVIQNEELKNIKIPKDYEMYINTSRGHYIQFLIQDDTKKKPSKYLTITYNNSTNNIEKVTEYDVRS</sequence>
<keyword evidence="1" id="KW-0812">Transmembrane</keyword>
<keyword evidence="1" id="KW-1133">Transmembrane helix</keyword>
<evidence type="ECO:0000313" key="2">
    <source>
        <dbReference type="EMBL" id="PNN29639.1"/>
    </source>
</evidence>
<evidence type="ECO:0000256" key="1">
    <source>
        <dbReference type="SAM" id="Phobius"/>
    </source>
</evidence>
<keyword evidence="1" id="KW-0472">Membrane</keyword>